<feature type="compositionally biased region" description="Basic and acidic residues" evidence="1">
    <location>
        <begin position="322"/>
        <end position="331"/>
    </location>
</feature>
<gene>
    <name evidence="3" type="ORF">GA_TR10314_c0_g1_i1_g.33873</name>
</gene>
<evidence type="ECO:0000256" key="2">
    <source>
        <dbReference type="SAM" id="SignalP"/>
    </source>
</evidence>
<proteinExistence type="predicted"/>
<feature type="signal peptide" evidence="2">
    <location>
        <begin position="1"/>
        <end position="18"/>
    </location>
</feature>
<feature type="region of interest" description="Disordered" evidence="1">
    <location>
        <begin position="319"/>
        <end position="340"/>
    </location>
</feature>
<dbReference type="AlphaFoldDB" id="A0A1J3CTJ7"/>
<sequence>MFAFFFISVLDVMRDLSSLSPVQTRDTVAAASPKTNLGLSQETKLKISADREPVSSNLIMWKPEVKDIVETTKNQPSSSDVSSSKKLSEVKKTESVSLVKQEDKGLSKPERKPKRNSMRRSMSETNLSNVRKMISTFEIKVTQDTKLQKAKIQTESCKDAEEKTSAQSKPESAVNVEKPEERKISFSEDMEKSECRDNKERCDDLVIVSRDERTVVVDEKSLEQSSRRSDSLSLVVEVKDDEKKQNKYVRLKDSQLENARGSRLWIFPDEAKDLCCEISFGTRQLDVTEANLLQKKTEENIGEKGLSCRSITKMSSNNKWNNIERSRKQESENSADSESSRGPVRQVIRALIVVGFAGLVFLTRQRT</sequence>
<keyword evidence="2" id="KW-0732">Signal</keyword>
<feature type="region of interest" description="Disordered" evidence="1">
    <location>
        <begin position="154"/>
        <end position="189"/>
    </location>
</feature>
<dbReference type="PANTHER" id="PTHR36810:SF1">
    <property type="entry name" value="OS05G0232200 PROTEIN"/>
    <property type="match status" value="1"/>
</dbReference>
<evidence type="ECO:0000256" key="1">
    <source>
        <dbReference type="SAM" id="MobiDB-lite"/>
    </source>
</evidence>
<organism evidence="3">
    <name type="scientific">Noccaea caerulescens</name>
    <name type="common">Alpine penny-cress</name>
    <name type="synonym">Thlaspi caerulescens</name>
    <dbReference type="NCBI Taxonomy" id="107243"/>
    <lineage>
        <taxon>Eukaryota</taxon>
        <taxon>Viridiplantae</taxon>
        <taxon>Streptophyta</taxon>
        <taxon>Embryophyta</taxon>
        <taxon>Tracheophyta</taxon>
        <taxon>Spermatophyta</taxon>
        <taxon>Magnoliopsida</taxon>
        <taxon>eudicotyledons</taxon>
        <taxon>Gunneridae</taxon>
        <taxon>Pentapetalae</taxon>
        <taxon>rosids</taxon>
        <taxon>malvids</taxon>
        <taxon>Brassicales</taxon>
        <taxon>Brassicaceae</taxon>
        <taxon>Coluteocarpeae</taxon>
        <taxon>Noccaea</taxon>
    </lineage>
</organism>
<name>A0A1J3CTJ7_NOCCA</name>
<reference evidence="3" key="1">
    <citation type="submission" date="2016-07" db="EMBL/GenBank/DDBJ databases">
        <title>De novo transcriptome assembly of four accessions of the metal hyperaccumulator plant Noccaea caerulescens.</title>
        <authorList>
            <person name="Blande D."/>
            <person name="Halimaa P."/>
            <person name="Tervahauta A.I."/>
            <person name="Aarts M.G."/>
            <person name="Karenlampi S.O."/>
        </authorList>
    </citation>
    <scope>NUCLEOTIDE SEQUENCE</scope>
</reference>
<feature type="compositionally biased region" description="Basic and acidic residues" evidence="1">
    <location>
        <begin position="92"/>
        <end position="110"/>
    </location>
</feature>
<feature type="compositionally biased region" description="Polar residues" evidence="1">
    <location>
        <begin position="119"/>
        <end position="129"/>
    </location>
</feature>
<protein>
    <submittedName>
        <fullName evidence="3">Uncharacterized protein</fullName>
    </submittedName>
</protein>
<feature type="region of interest" description="Disordered" evidence="1">
    <location>
        <begin position="92"/>
        <end position="129"/>
    </location>
</feature>
<feature type="chain" id="PRO_5009619753" evidence="2">
    <location>
        <begin position="19"/>
        <end position="367"/>
    </location>
</feature>
<dbReference type="PANTHER" id="PTHR36810">
    <property type="entry name" value="BNACNNG47150D PROTEIN"/>
    <property type="match status" value="1"/>
</dbReference>
<accession>A0A1J3CTJ7</accession>
<dbReference type="EMBL" id="GEVI01022185">
    <property type="protein sequence ID" value="JAU10135.1"/>
    <property type="molecule type" value="Transcribed_RNA"/>
</dbReference>
<evidence type="ECO:0000313" key="3">
    <source>
        <dbReference type="EMBL" id="JAU10135.1"/>
    </source>
</evidence>
<feature type="compositionally biased region" description="Basic and acidic residues" evidence="1">
    <location>
        <begin position="177"/>
        <end position="189"/>
    </location>
</feature>